<dbReference type="Proteomes" id="UP000556026">
    <property type="component" value="Unassembled WGS sequence"/>
</dbReference>
<organism evidence="2 3">
    <name type="scientific">Geomonas silvestris</name>
    <dbReference type="NCBI Taxonomy" id="2740184"/>
    <lineage>
        <taxon>Bacteria</taxon>
        <taxon>Pseudomonadati</taxon>
        <taxon>Thermodesulfobacteriota</taxon>
        <taxon>Desulfuromonadia</taxon>
        <taxon>Geobacterales</taxon>
        <taxon>Geobacteraceae</taxon>
        <taxon>Geomonas</taxon>
    </lineage>
</organism>
<keyword evidence="1" id="KW-1133">Transmembrane helix</keyword>
<feature type="transmembrane region" description="Helical" evidence="1">
    <location>
        <begin position="93"/>
        <end position="111"/>
    </location>
</feature>
<protein>
    <recommendedName>
        <fullName evidence="4">DUF2784 domain-containing protein</fullName>
    </recommendedName>
</protein>
<dbReference type="Pfam" id="PF10861">
    <property type="entry name" value="DUF2784"/>
    <property type="match status" value="1"/>
</dbReference>
<dbReference type="EMBL" id="BLXX01000020">
    <property type="protein sequence ID" value="GFO61812.1"/>
    <property type="molecule type" value="Genomic_DNA"/>
</dbReference>
<keyword evidence="1" id="KW-0812">Transmembrane</keyword>
<dbReference type="AlphaFoldDB" id="A0A6V8MPG7"/>
<feature type="transmembrane region" description="Helical" evidence="1">
    <location>
        <begin position="6"/>
        <end position="27"/>
    </location>
</feature>
<keyword evidence="1" id="KW-0472">Membrane</keyword>
<evidence type="ECO:0008006" key="4">
    <source>
        <dbReference type="Google" id="ProtNLM"/>
    </source>
</evidence>
<sequence>MPYAFLADLVVSFHFLWILFLIFGGWWGRRYRWVKRIHLAGLVLAFFVETFDWFCPLTHLEVWLREKGDQAGYSGAFIGHYLNQLIYLDASRSLMALLTILLCLVNAWWYLSPPKRR</sequence>
<keyword evidence="3" id="KW-1185">Reference proteome</keyword>
<feature type="transmembrane region" description="Helical" evidence="1">
    <location>
        <begin position="39"/>
        <end position="59"/>
    </location>
</feature>
<evidence type="ECO:0000256" key="1">
    <source>
        <dbReference type="SAM" id="Phobius"/>
    </source>
</evidence>
<name>A0A6V8MPG7_9BACT</name>
<accession>A0A6V8MPG7</accession>
<evidence type="ECO:0000313" key="2">
    <source>
        <dbReference type="EMBL" id="GFO61812.1"/>
    </source>
</evidence>
<proteinExistence type="predicted"/>
<gene>
    <name evidence="2" type="ORF">GMST_41370</name>
</gene>
<comment type="caution">
    <text evidence="2">The sequence shown here is derived from an EMBL/GenBank/DDBJ whole genome shotgun (WGS) entry which is preliminary data.</text>
</comment>
<evidence type="ECO:0000313" key="3">
    <source>
        <dbReference type="Proteomes" id="UP000556026"/>
    </source>
</evidence>
<dbReference type="InterPro" id="IPR021218">
    <property type="entry name" value="DUF2784"/>
</dbReference>
<dbReference type="RefSeq" id="WP_183356596.1">
    <property type="nucleotide sequence ID" value="NZ_BLXX01000020.1"/>
</dbReference>
<reference evidence="3" key="1">
    <citation type="submission" date="2020-06" db="EMBL/GenBank/DDBJ databases">
        <title>Draft genomic sequence of Geomonas sp. Red330.</title>
        <authorList>
            <person name="Itoh H."/>
            <person name="Zhenxing X."/>
            <person name="Ushijima N."/>
            <person name="Masuda Y."/>
            <person name="Shiratori Y."/>
            <person name="Senoo K."/>
        </authorList>
    </citation>
    <scope>NUCLEOTIDE SEQUENCE [LARGE SCALE GENOMIC DNA]</scope>
    <source>
        <strain evidence="3">Red330</strain>
    </source>
</reference>